<dbReference type="OrthoDB" id="5423610at2759"/>
<feature type="domain" description="DDE Tnp4" evidence="8">
    <location>
        <begin position="2"/>
        <end position="82"/>
    </location>
</feature>
<keyword evidence="4" id="KW-0540">Nuclease</keyword>
<organism evidence="9 10">
    <name type="scientific">Blastomyces percursus</name>
    <dbReference type="NCBI Taxonomy" id="1658174"/>
    <lineage>
        <taxon>Eukaryota</taxon>
        <taxon>Fungi</taxon>
        <taxon>Dikarya</taxon>
        <taxon>Ascomycota</taxon>
        <taxon>Pezizomycotina</taxon>
        <taxon>Eurotiomycetes</taxon>
        <taxon>Eurotiomycetidae</taxon>
        <taxon>Onygenales</taxon>
        <taxon>Ajellomycetaceae</taxon>
        <taxon>Blastomyces</taxon>
    </lineage>
</organism>
<sequence>MEGSSHDSRVLAQAQSNDNFTATSGCYFLADVGYKENKGRPANKQELFNLRHASMRSVIESVFGIFKRRFRIYDRAREGYSIRAQVHLFFALAAAHNFLNKYEEFEDELTVDLLENEQEEDIYNEQSEERQDESKMIKKRDEIAEQMWEAYINYRDLVTE</sequence>
<comment type="cofactor">
    <cofactor evidence="1">
        <name>a divalent metal cation</name>
        <dbReference type="ChEBI" id="CHEBI:60240"/>
    </cofactor>
</comment>
<evidence type="ECO:0000256" key="7">
    <source>
        <dbReference type="ARBA" id="ARBA00023242"/>
    </source>
</evidence>
<dbReference type="AlphaFoldDB" id="A0A1J9Q0Q2"/>
<dbReference type="GO" id="GO:0016787">
    <property type="term" value="F:hydrolase activity"/>
    <property type="evidence" value="ECO:0007669"/>
    <property type="project" value="UniProtKB-KW"/>
</dbReference>
<evidence type="ECO:0000256" key="6">
    <source>
        <dbReference type="ARBA" id="ARBA00022801"/>
    </source>
</evidence>
<comment type="similarity">
    <text evidence="3">Belongs to the HARBI1 family.</text>
</comment>
<evidence type="ECO:0000313" key="10">
    <source>
        <dbReference type="Proteomes" id="UP000242791"/>
    </source>
</evidence>
<comment type="caution">
    <text evidence="9">The sequence shown here is derived from an EMBL/GenBank/DDBJ whole genome shotgun (WGS) entry which is preliminary data.</text>
</comment>
<keyword evidence="6" id="KW-0378">Hydrolase</keyword>
<dbReference type="GO" id="GO:0004518">
    <property type="term" value="F:nuclease activity"/>
    <property type="evidence" value="ECO:0007669"/>
    <property type="project" value="UniProtKB-KW"/>
</dbReference>
<dbReference type="GO" id="GO:0005634">
    <property type="term" value="C:nucleus"/>
    <property type="evidence" value="ECO:0007669"/>
    <property type="project" value="UniProtKB-SubCell"/>
</dbReference>
<evidence type="ECO:0000256" key="3">
    <source>
        <dbReference type="ARBA" id="ARBA00006958"/>
    </source>
</evidence>
<reference evidence="9 10" key="1">
    <citation type="submission" date="2015-08" db="EMBL/GenBank/DDBJ databases">
        <title>Emmonsia species relationships and genome sequence.</title>
        <authorList>
            <person name="Cuomo C.A."/>
            <person name="Schwartz I.S."/>
            <person name="Kenyon C."/>
            <person name="De Hoog G.S."/>
            <person name="Govender N.P."/>
            <person name="Botha A."/>
            <person name="Moreno L."/>
            <person name="De Vries M."/>
            <person name="Munoz J.F."/>
            <person name="Stielow J.B."/>
        </authorList>
    </citation>
    <scope>NUCLEOTIDE SEQUENCE [LARGE SCALE GENOMIC DNA]</scope>
    <source>
        <strain evidence="9 10">EI222</strain>
    </source>
</reference>
<dbReference type="InterPro" id="IPR027806">
    <property type="entry name" value="HARBI1_dom"/>
</dbReference>
<keyword evidence="5" id="KW-0479">Metal-binding</keyword>
<comment type="subcellular location">
    <subcellularLocation>
        <location evidence="2">Nucleus</location>
    </subcellularLocation>
</comment>
<dbReference type="Proteomes" id="UP000242791">
    <property type="component" value="Unassembled WGS sequence"/>
</dbReference>
<dbReference type="InterPro" id="IPR045249">
    <property type="entry name" value="HARBI1-like"/>
</dbReference>
<dbReference type="GO" id="GO:0046872">
    <property type="term" value="F:metal ion binding"/>
    <property type="evidence" value="ECO:0007669"/>
    <property type="project" value="UniProtKB-KW"/>
</dbReference>
<dbReference type="EMBL" id="LGTZ01003304">
    <property type="protein sequence ID" value="OJD09847.1"/>
    <property type="molecule type" value="Genomic_DNA"/>
</dbReference>
<dbReference type="PANTHER" id="PTHR22930">
    <property type="match status" value="1"/>
</dbReference>
<dbReference type="PANTHER" id="PTHR22930:SF285">
    <property type="entry name" value="PROTEIN ALP1-LIKE"/>
    <property type="match status" value="1"/>
</dbReference>
<evidence type="ECO:0000313" key="9">
    <source>
        <dbReference type="EMBL" id="OJD09847.1"/>
    </source>
</evidence>
<evidence type="ECO:0000259" key="8">
    <source>
        <dbReference type="Pfam" id="PF13359"/>
    </source>
</evidence>
<evidence type="ECO:0000256" key="1">
    <source>
        <dbReference type="ARBA" id="ARBA00001968"/>
    </source>
</evidence>
<name>A0A1J9Q0Q2_9EURO</name>
<accession>A0A1J9Q0Q2</accession>
<evidence type="ECO:0000256" key="5">
    <source>
        <dbReference type="ARBA" id="ARBA00022723"/>
    </source>
</evidence>
<protein>
    <recommendedName>
        <fullName evidence="8">DDE Tnp4 domain-containing protein</fullName>
    </recommendedName>
</protein>
<dbReference type="STRING" id="1658174.A0A1J9Q0Q2"/>
<proteinExistence type="inferred from homology"/>
<dbReference type="Pfam" id="PF13359">
    <property type="entry name" value="DDE_Tnp_4"/>
    <property type="match status" value="1"/>
</dbReference>
<keyword evidence="7" id="KW-0539">Nucleus</keyword>
<evidence type="ECO:0000256" key="4">
    <source>
        <dbReference type="ARBA" id="ARBA00022722"/>
    </source>
</evidence>
<keyword evidence="10" id="KW-1185">Reference proteome</keyword>
<evidence type="ECO:0000256" key="2">
    <source>
        <dbReference type="ARBA" id="ARBA00004123"/>
    </source>
</evidence>
<dbReference type="VEuPathDB" id="FungiDB:ACJ73_10059"/>
<gene>
    <name evidence="9" type="ORF">ACJ73_10059</name>
</gene>